<accession>A0A0F7IK15</accession>
<feature type="binding site" evidence="10">
    <location>
        <begin position="7"/>
        <end position="12"/>
    </location>
    <ligand>
        <name>NAD(+)</name>
        <dbReference type="ChEBI" id="CHEBI:57540"/>
    </ligand>
</feature>
<gene>
    <name evidence="14" type="ORF">GAH_00039</name>
</gene>
<dbReference type="GeneID" id="24802629"/>
<evidence type="ECO:0000256" key="3">
    <source>
        <dbReference type="ARBA" id="ARBA00020382"/>
    </source>
</evidence>
<reference evidence="14" key="1">
    <citation type="submission" date="2015-04" db="EMBL/GenBank/DDBJ databases">
        <title>The complete genome sequence of the hyperthermophilic, obligate iron-reducing archaeon Geoglobus ahangari strain 234T.</title>
        <authorList>
            <person name="Manzella M.P."/>
            <person name="Holmes D.E."/>
            <person name="Rocheleau J.M."/>
            <person name="Chung A."/>
            <person name="Reguera G."/>
            <person name="Kashefi K."/>
        </authorList>
    </citation>
    <scope>NUCLEOTIDE SEQUENCE [LARGE SCALE GENOMIC DNA]</scope>
    <source>
        <strain evidence="14">234</strain>
    </source>
</reference>
<dbReference type="Pfam" id="PF00056">
    <property type="entry name" value="Ldh_1_N"/>
    <property type="match status" value="1"/>
</dbReference>
<feature type="binding site" evidence="9">
    <location>
        <position position="87"/>
    </location>
    <ligand>
        <name>substrate</name>
    </ligand>
</feature>
<name>A0A0F7IK15_9EURY</name>
<dbReference type="AlphaFoldDB" id="A0A0F7IK15"/>
<dbReference type="HOGENOM" id="CLU_045401_2_1_2"/>
<evidence type="ECO:0000256" key="11">
    <source>
        <dbReference type="RuleBase" id="RU003369"/>
    </source>
</evidence>
<evidence type="ECO:0000313" key="15">
    <source>
        <dbReference type="Proteomes" id="UP000034723"/>
    </source>
</evidence>
<evidence type="ECO:0000256" key="10">
    <source>
        <dbReference type="PIRSR" id="PIRSR000102-3"/>
    </source>
</evidence>
<dbReference type="InterPro" id="IPR001236">
    <property type="entry name" value="Lactate/malate_DH_N"/>
</dbReference>
<evidence type="ECO:0000256" key="2">
    <source>
        <dbReference type="ARBA" id="ARBA00012995"/>
    </source>
</evidence>
<feature type="binding site" evidence="9">
    <location>
        <position position="150"/>
    </location>
    <ligand>
        <name>substrate</name>
    </ligand>
</feature>
<dbReference type="PROSITE" id="PS00064">
    <property type="entry name" value="L_LDH"/>
    <property type="match status" value="1"/>
</dbReference>
<comment type="similarity">
    <text evidence="1 11">Belongs to the LDH/MDH superfamily.</text>
</comment>
<dbReference type="PIRSF" id="PIRSF000102">
    <property type="entry name" value="Lac_mal_DH"/>
    <property type="match status" value="1"/>
</dbReference>
<evidence type="ECO:0000256" key="1">
    <source>
        <dbReference type="ARBA" id="ARBA00008104"/>
    </source>
</evidence>
<evidence type="ECO:0000259" key="13">
    <source>
        <dbReference type="Pfam" id="PF02866"/>
    </source>
</evidence>
<dbReference type="SUPFAM" id="SSF51735">
    <property type="entry name" value="NAD(P)-binding Rossmann-fold domains"/>
    <property type="match status" value="1"/>
</dbReference>
<dbReference type="InterPro" id="IPR001557">
    <property type="entry name" value="L-lactate/malate_DH"/>
</dbReference>
<dbReference type="InterPro" id="IPR018177">
    <property type="entry name" value="L-lactate_DH_AS"/>
</dbReference>
<dbReference type="STRING" id="113653.GAH_00039"/>
<dbReference type="RefSeq" id="WP_048094144.1">
    <property type="nucleotide sequence ID" value="NZ_CP011267.1"/>
</dbReference>
<dbReference type="PATRIC" id="fig|113653.22.peg.39"/>
<feature type="domain" description="Lactate/malate dehydrogenase N-terminal" evidence="12">
    <location>
        <begin position="2"/>
        <end position="141"/>
    </location>
</feature>
<dbReference type="Gene3D" id="3.40.50.720">
    <property type="entry name" value="NAD(P)-binding Rossmann-like Domain"/>
    <property type="match status" value="1"/>
</dbReference>
<feature type="binding site" evidence="9">
    <location>
        <position position="81"/>
    </location>
    <ligand>
        <name>substrate</name>
    </ligand>
</feature>
<feature type="binding site" evidence="10">
    <location>
        <position position="32"/>
    </location>
    <ligand>
        <name>NAD(+)</name>
        <dbReference type="ChEBI" id="CHEBI:57540"/>
    </ligand>
</feature>
<dbReference type="KEGG" id="gah:GAH_00039"/>
<organism evidence="14 15">
    <name type="scientific">Geoglobus ahangari</name>
    <dbReference type="NCBI Taxonomy" id="113653"/>
    <lineage>
        <taxon>Archaea</taxon>
        <taxon>Methanobacteriati</taxon>
        <taxon>Methanobacteriota</taxon>
        <taxon>Archaeoglobi</taxon>
        <taxon>Archaeoglobales</taxon>
        <taxon>Archaeoglobaceae</taxon>
        <taxon>Geoglobus</taxon>
    </lineage>
</organism>
<dbReference type="PANTHER" id="PTHR43128:SF16">
    <property type="entry name" value="L-LACTATE DEHYDROGENASE"/>
    <property type="match status" value="1"/>
</dbReference>
<dbReference type="GO" id="GO:0004459">
    <property type="term" value="F:L-lactate dehydrogenase (NAD+) activity"/>
    <property type="evidence" value="ECO:0007669"/>
    <property type="project" value="InterPro"/>
</dbReference>
<dbReference type="InterPro" id="IPR011275">
    <property type="entry name" value="Malate_DH_type3"/>
</dbReference>
<comment type="catalytic activity">
    <reaction evidence="7">
        <text>(S)-malate + NAD(+) = oxaloacetate + NADH + H(+)</text>
        <dbReference type="Rhea" id="RHEA:21432"/>
        <dbReference type="ChEBI" id="CHEBI:15378"/>
        <dbReference type="ChEBI" id="CHEBI:15589"/>
        <dbReference type="ChEBI" id="CHEBI:16452"/>
        <dbReference type="ChEBI" id="CHEBI:57540"/>
        <dbReference type="ChEBI" id="CHEBI:57945"/>
        <dbReference type="EC" id="1.1.1.37"/>
    </reaction>
</comment>
<evidence type="ECO:0000256" key="9">
    <source>
        <dbReference type="PIRSR" id="PIRSR000102-2"/>
    </source>
</evidence>
<dbReference type="InterPro" id="IPR036291">
    <property type="entry name" value="NAD(P)-bd_dom_sf"/>
</dbReference>
<protein>
    <recommendedName>
        <fullName evidence="3">Malate dehydrogenase</fullName>
        <ecNumber evidence="2">1.1.1.37</ecNumber>
    </recommendedName>
</protein>
<sequence>MKLGFVGAGRVGATSAFTCLLNLDVEEIALVDIAEDLAVGEAMDLTHAAAGVDKYPKIVGGSDYSLLKGSDVIVVTAGLARKPGMTRLDLANKNAGIIRDVAKKIMEASPESKIIVVTNPMDVMTYIMWKETGKPRNEVFGMGNMLDSQRLKATLFAQGARNIRKAWIIGEHGDSMFIMWSQADFDGEVDREKTLEQVRFVAAEVIKRKGATIYGPAVAIYRMVNAIVNDTKEEIPTSVILQGEYGIEDVSVGVPAIIGSGGVEKVVEYDLPEEELNALRNSASILKERLRELGY</sequence>
<dbReference type="Gene3D" id="3.90.110.10">
    <property type="entry name" value="Lactate dehydrogenase/glycoside hydrolase, family 4, C-terminal"/>
    <property type="match status" value="1"/>
</dbReference>
<dbReference type="EC" id="1.1.1.37" evidence="2"/>
<dbReference type="GO" id="GO:0030060">
    <property type="term" value="F:L-malate dehydrogenase (NAD+) activity"/>
    <property type="evidence" value="ECO:0007669"/>
    <property type="project" value="UniProtKB-EC"/>
</dbReference>
<feature type="binding site" evidence="9">
    <location>
        <position position="119"/>
    </location>
    <ligand>
        <name>substrate</name>
    </ligand>
</feature>
<keyword evidence="4" id="KW-0816">Tricarboxylic acid cycle</keyword>
<keyword evidence="6 10" id="KW-0520">NAD</keyword>
<dbReference type="GO" id="GO:0006089">
    <property type="term" value="P:lactate metabolic process"/>
    <property type="evidence" value="ECO:0007669"/>
    <property type="project" value="TreeGrafter"/>
</dbReference>
<evidence type="ECO:0000256" key="5">
    <source>
        <dbReference type="ARBA" id="ARBA00023002"/>
    </source>
</evidence>
<dbReference type="InterPro" id="IPR015955">
    <property type="entry name" value="Lactate_DH/Glyco_Ohase_4_C"/>
</dbReference>
<feature type="binding site" evidence="10">
    <location>
        <position position="94"/>
    </location>
    <ligand>
        <name>NAD(+)</name>
        <dbReference type="ChEBI" id="CHEBI:57540"/>
    </ligand>
</feature>
<evidence type="ECO:0000256" key="7">
    <source>
        <dbReference type="ARBA" id="ARBA00048313"/>
    </source>
</evidence>
<evidence type="ECO:0000256" key="6">
    <source>
        <dbReference type="ARBA" id="ARBA00023027"/>
    </source>
</evidence>
<dbReference type="PANTHER" id="PTHR43128">
    <property type="entry name" value="L-2-HYDROXYCARBOXYLATE DEHYDROGENASE (NAD(P)(+))"/>
    <property type="match status" value="1"/>
</dbReference>
<proteinExistence type="inferred from homology"/>
<evidence type="ECO:0000256" key="8">
    <source>
        <dbReference type="PIRSR" id="PIRSR000102-1"/>
    </source>
</evidence>
<dbReference type="NCBIfam" id="NF004863">
    <property type="entry name" value="PRK06223.1"/>
    <property type="match status" value="1"/>
</dbReference>
<dbReference type="FunCoup" id="A0A0F7IK15">
    <property type="interactions" value="98"/>
</dbReference>
<keyword evidence="5 11" id="KW-0560">Oxidoreductase</keyword>
<keyword evidence="15" id="KW-1185">Reference proteome</keyword>
<dbReference type="Proteomes" id="UP000034723">
    <property type="component" value="Chromosome"/>
</dbReference>
<feature type="active site" description="Proton acceptor" evidence="8">
    <location>
        <position position="172"/>
    </location>
</feature>
<dbReference type="InParanoid" id="A0A0F7IK15"/>
<dbReference type="PRINTS" id="PR00086">
    <property type="entry name" value="LLDHDRGNASE"/>
</dbReference>
<dbReference type="SUPFAM" id="SSF56327">
    <property type="entry name" value="LDH C-terminal domain-like"/>
    <property type="match status" value="1"/>
</dbReference>
<dbReference type="GO" id="GO:0006099">
    <property type="term" value="P:tricarboxylic acid cycle"/>
    <property type="evidence" value="ECO:0007669"/>
    <property type="project" value="UniProtKB-KW"/>
</dbReference>
<evidence type="ECO:0000313" key="14">
    <source>
        <dbReference type="EMBL" id="AKG92600.1"/>
    </source>
</evidence>
<feature type="binding site" evidence="10">
    <location>
        <begin position="117"/>
        <end position="119"/>
    </location>
    <ligand>
        <name>NAD(+)</name>
        <dbReference type="ChEBI" id="CHEBI:57540"/>
    </ligand>
</feature>
<evidence type="ECO:0000256" key="4">
    <source>
        <dbReference type="ARBA" id="ARBA00022532"/>
    </source>
</evidence>
<dbReference type="OrthoDB" id="2596at2157"/>
<dbReference type="InterPro" id="IPR022383">
    <property type="entry name" value="Lactate/malate_DH_C"/>
</dbReference>
<dbReference type="Pfam" id="PF02866">
    <property type="entry name" value="Ldh_1_C"/>
    <property type="match status" value="1"/>
</dbReference>
<evidence type="ECO:0000259" key="12">
    <source>
        <dbReference type="Pfam" id="PF00056"/>
    </source>
</evidence>
<feature type="domain" description="Lactate/malate dehydrogenase C-terminal" evidence="13">
    <location>
        <begin position="146"/>
        <end position="291"/>
    </location>
</feature>
<dbReference type="CDD" id="cd01339">
    <property type="entry name" value="LDH-like_MDH"/>
    <property type="match status" value="1"/>
</dbReference>
<dbReference type="EMBL" id="CP011267">
    <property type="protein sequence ID" value="AKG92600.1"/>
    <property type="molecule type" value="Genomic_DNA"/>
</dbReference>
<dbReference type="FunFam" id="3.40.50.720:FF:000018">
    <property type="entry name" value="Malate dehydrogenase"/>
    <property type="match status" value="1"/>
</dbReference>